<keyword evidence="1" id="KW-0812">Transmembrane</keyword>
<dbReference type="EMBL" id="CP041663">
    <property type="protein sequence ID" value="QDY88681.1"/>
    <property type="molecule type" value="Genomic_DNA"/>
</dbReference>
<organism evidence="2 3">
    <name type="scientific">Mycoplasma anserisalpingitidis</name>
    <dbReference type="NCBI Taxonomy" id="519450"/>
    <lineage>
        <taxon>Bacteria</taxon>
        <taxon>Bacillati</taxon>
        <taxon>Mycoplasmatota</taxon>
        <taxon>Mollicutes</taxon>
        <taxon>Mycoplasmataceae</taxon>
        <taxon>Mycoplasma</taxon>
    </lineage>
</organism>
<proteinExistence type="predicted"/>
<evidence type="ECO:0000256" key="1">
    <source>
        <dbReference type="SAM" id="Phobius"/>
    </source>
</evidence>
<reference evidence="3" key="1">
    <citation type="submission" date="2019-07" db="EMBL/GenBank/DDBJ databases">
        <title>Complete genome sequences of three Mycoplasma sp. 1220 strains.</title>
        <authorList>
            <person name="Grozner D."/>
            <person name="Forro B."/>
            <person name="Kovacs A.B."/>
            <person name="Marton S."/>
            <person name="Banyai K."/>
            <person name="Kreizinger Z."/>
            <person name="Sulyok K.M."/>
            <person name="Gyuranecz M."/>
        </authorList>
    </citation>
    <scope>NUCLEOTIDE SEQUENCE [LARGE SCALE GENOMIC DNA]</scope>
    <source>
        <strain evidence="3">MYCAV93</strain>
    </source>
</reference>
<dbReference type="AlphaFoldDB" id="A0A5B8K1J4"/>
<dbReference type="RefSeq" id="WP_146309133.1">
    <property type="nucleotide sequence ID" value="NZ_CP041663.1"/>
</dbReference>
<keyword evidence="1" id="KW-1133">Transmembrane helix</keyword>
<feature type="transmembrane region" description="Helical" evidence="1">
    <location>
        <begin position="42"/>
        <end position="68"/>
    </location>
</feature>
<gene>
    <name evidence="2" type="ORF">FOY43_03405</name>
</gene>
<evidence type="ECO:0000313" key="2">
    <source>
        <dbReference type="EMBL" id="QDY88681.1"/>
    </source>
</evidence>
<dbReference type="Proteomes" id="UP000317512">
    <property type="component" value="Chromosome"/>
</dbReference>
<name>A0A5B8K1J4_9MOLU</name>
<evidence type="ECO:0000313" key="3">
    <source>
        <dbReference type="Proteomes" id="UP000317512"/>
    </source>
</evidence>
<protein>
    <submittedName>
        <fullName evidence="2">Uncharacterized protein</fullName>
    </submittedName>
</protein>
<feature type="transmembrane region" description="Helical" evidence="1">
    <location>
        <begin position="88"/>
        <end position="107"/>
    </location>
</feature>
<keyword evidence="1" id="KW-0472">Membrane</keyword>
<accession>A0A5B8K1J4</accession>
<sequence>MAFFRRAWFLGFYKYIVESNLSEMPLEVKKLYKRTKDDNRKILTDFNVVATLYVLIYLSCFLFIWIYILLKSTNEIDHEIYVLDGKLFSNFTLLHLIGILLIIELSFNCRYLIIIMVKCWNWKSQVDEIISTINISGNYDIVLKNQKNSTKKNIDIENNVFNFGIKIKKFIDGKSLVINFNDFKEKYGSESTKHLFKTMFWLLNNRRYNRGLIFSKSNNLEELYKYNFPNQH</sequence>